<dbReference type="AlphaFoldDB" id="A0A7R8WLP9"/>
<proteinExistence type="predicted"/>
<feature type="compositionally biased region" description="Acidic residues" evidence="1">
    <location>
        <begin position="62"/>
        <end position="79"/>
    </location>
</feature>
<feature type="compositionally biased region" description="Polar residues" evidence="1">
    <location>
        <begin position="186"/>
        <end position="199"/>
    </location>
</feature>
<feature type="region of interest" description="Disordered" evidence="1">
    <location>
        <begin position="135"/>
        <end position="199"/>
    </location>
</feature>
<name>A0A7R8WLP9_9CRUS</name>
<protein>
    <submittedName>
        <fullName evidence="2">Uncharacterized protein</fullName>
    </submittedName>
</protein>
<feature type="compositionally biased region" description="Polar residues" evidence="1">
    <location>
        <begin position="153"/>
        <end position="165"/>
    </location>
</feature>
<gene>
    <name evidence="2" type="ORF">CTOB1V02_LOCUS11909</name>
</gene>
<feature type="region of interest" description="Disordered" evidence="1">
    <location>
        <begin position="50"/>
        <end position="105"/>
    </location>
</feature>
<dbReference type="EMBL" id="OB667730">
    <property type="protein sequence ID" value="CAD7234091.1"/>
    <property type="molecule type" value="Genomic_DNA"/>
</dbReference>
<evidence type="ECO:0000256" key="1">
    <source>
        <dbReference type="SAM" id="MobiDB-lite"/>
    </source>
</evidence>
<reference evidence="2" key="1">
    <citation type="submission" date="2020-11" db="EMBL/GenBank/DDBJ databases">
        <authorList>
            <person name="Tran Van P."/>
        </authorList>
    </citation>
    <scope>NUCLEOTIDE SEQUENCE</scope>
</reference>
<organism evidence="2">
    <name type="scientific">Cyprideis torosa</name>
    <dbReference type="NCBI Taxonomy" id="163714"/>
    <lineage>
        <taxon>Eukaryota</taxon>
        <taxon>Metazoa</taxon>
        <taxon>Ecdysozoa</taxon>
        <taxon>Arthropoda</taxon>
        <taxon>Crustacea</taxon>
        <taxon>Oligostraca</taxon>
        <taxon>Ostracoda</taxon>
        <taxon>Podocopa</taxon>
        <taxon>Podocopida</taxon>
        <taxon>Cytherocopina</taxon>
        <taxon>Cytheroidea</taxon>
        <taxon>Cytherideidae</taxon>
        <taxon>Cyprideis</taxon>
    </lineage>
</organism>
<sequence length="199" mass="21994">MNLKRLEWVEGLATPLGGRHPPHFTWLCMTNHLGLMNPWGLNSTTELQEFDAASTARREEPSPSEDEESEMSSDPESEMDCPPPPKLQHRKAHPLPTGTTATNRPRLVTVQTRNVSAHMVGFRGRPEMEEFPERHPAPLPSSQVMRVVPPKSLPSSANCSDSVTATAVKHDDPNTQEEPTLGNEKGIQSRQIVSMMGST</sequence>
<evidence type="ECO:0000313" key="2">
    <source>
        <dbReference type="EMBL" id="CAD7234091.1"/>
    </source>
</evidence>
<accession>A0A7R8WLP9</accession>